<dbReference type="AlphaFoldDB" id="A0A3M0FY26"/>
<keyword evidence="2" id="KW-1185">Reference proteome</keyword>
<dbReference type="OrthoDB" id="1439308at2"/>
<dbReference type="Proteomes" id="UP000281985">
    <property type="component" value="Unassembled WGS sequence"/>
</dbReference>
<comment type="caution">
    <text evidence="1">The sequence shown here is derived from an EMBL/GenBank/DDBJ whole genome shotgun (WGS) entry which is preliminary data.</text>
</comment>
<protein>
    <submittedName>
        <fullName evidence="1">Uncharacterized protein</fullName>
    </submittedName>
</protein>
<evidence type="ECO:0000313" key="1">
    <source>
        <dbReference type="EMBL" id="RMB57640.1"/>
    </source>
</evidence>
<dbReference type="RefSeq" id="WP_121917747.1">
    <property type="nucleotide sequence ID" value="NZ_REFV01000010.1"/>
</dbReference>
<accession>A0A3M0FY26</accession>
<reference evidence="1 2" key="1">
    <citation type="submission" date="2018-10" db="EMBL/GenBank/DDBJ databases">
        <title>Dokdonia luteus sp. nov., isolated from sea water.</title>
        <authorList>
            <person name="Zhou L.Y."/>
            <person name="Du Z.J."/>
        </authorList>
    </citation>
    <scope>NUCLEOTIDE SEQUENCE [LARGE SCALE GENOMIC DNA]</scope>
    <source>
        <strain evidence="1 2">SH27</strain>
    </source>
</reference>
<dbReference type="EMBL" id="REFV01000010">
    <property type="protein sequence ID" value="RMB57640.1"/>
    <property type="molecule type" value="Genomic_DNA"/>
</dbReference>
<sequence length="193" mass="22807">MYKTIFKNIANQENGTSYFTDNDISIGMGVRSPHVVYLLKIPHKEFEIIVYNTTGTQFTGEIYVVLPKQIQNNNFKIETISHWKSLFFPKSKRFKIETKNKNLEYFIQNDIGLEYLSKIADRDKFQPRITGLNEKDQYRLEMKYHLEFSDWTDPILPAIQFFRNLIDEFAQLNGNIPIKSYIKLFDESSVVNK</sequence>
<proteinExistence type="predicted"/>
<name>A0A3M0FY26_9FLAO</name>
<evidence type="ECO:0000313" key="2">
    <source>
        <dbReference type="Proteomes" id="UP000281985"/>
    </source>
</evidence>
<organism evidence="1 2">
    <name type="scientific">Dokdonia sinensis</name>
    <dbReference type="NCBI Taxonomy" id="2479847"/>
    <lineage>
        <taxon>Bacteria</taxon>
        <taxon>Pseudomonadati</taxon>
        <taxon>Bacteroidota</taxon>
        <taxon>Flavobacteriia</taxon>
        <taxon>Flavobacteriales</taxon>
        <taxon>Flavobacteriaceae</taxon>
        <taxon>Dokdonia</taxon>
    </lineage>
</organism>
<gene>
    <name evidence="1" type="ORF">EAX61_11040</name>
</gene>